<protein>
    <recommendedName>
        <fullName evidence="4">Beta/Gamma crystallin</fullName>
    </recommendedName>
</protein>
<evidence type="ECO:0008006" key="4">
    <source>
        <dbReference type="Google" id="ProtNLM"/>
    </source>
</evidence>
<evidence type="ECO:0000313" key="3">
    <source>
        <dbReference type="Proteomes" id="UP000220034"/>
    </source>
</evidence>
<accession>A0A2C9CSH3</accession>
<keyword evidence="3" id="KW-1185">Reference proteome</keyword>
<evidence type="ECO:0000313" key="2">
    <source>
        <dbReference type="EMBL" id="SOH94294.1"/>
    </source>
</evidence>
<feature type="chain" id="PRO_5012812996" description="Beta/Gamma crystallin" evidence="1">
    <location>
        <begin position="24"/>
        <end position="249"/>
    </location>
</feature>
<organism evidence="2 3">
    <name type="scientific">Pontivivens marinum</name>
    <dbReference type="NCBI Taxonomy" id="1690039"/>
    <lineage>
        <taxon>Bacteria</taxon>
        <taxon>Pseudomonadati</taxon>
        <taxon>Pseudomonadota</taxon>
        <taxon>Alphaproteobacteria</taxon>
        <taxon>Rhodobacterales</taxon>
        <taxon>Paracoccaceae</taxon>
        <taxon>Pontivivens</taxon>
    </lineage>
</organism>
<dbReference type="EMBL" id="OCTN01000003">
    <property type="protein sequence ID" value="SOH94294.1"/>
    <property type="molecule type" value="Genomic_DNA"/>
</dbReference>
<proteinExistence type="predicted"/>
<gene>
    <name evidence="2" type="ORF">SAMN06273572_103328</name>
</gene>
<dbReference type="Proteomes" id="UP000220034">
    <property type="component" value="Unassembled WGS sequence"/>
</dbReference>
<feature type="signal peptide" evidence="1">
    <location>
        <begin position="1"/>
        <end position="23"/>
    </location>
</feature>
<reference evidence="3" key="1">
    <citation type="submission" date="2017-09" db="EMBL/GenBank/DDBJ databases">
        <authorList>
            <person name="Varghese N."/>
            <person name="Submissions S."/>
        </authorList>
    </citation>
    <scope>NUCLEOTIDE SEQUENCE [LARGE SCALE GENOMIC DNA]</scope>
    <source>
        <strain evidence="3">C7</strain>
    </source>
</reference>
<sequence length="249" mass="25750">MRISFPVLLATSMILFGCQVTVAPPVATPVPAAGGKGTTPTTPVSTINFGNDSGPYPFDGECDDPRFQGTGVAADSILNSANQFRDASDCRAMFNSGRATLRPGGGSGFPVATPVPPMSSVNFGNDSGPFPFDGECDDPRFQGTGVAADSILNSANQFRDASDCRAMFNSGRATLRPGGGSGFPVATSVPPMSSINFGNDSGSFPFDGECDDPRFFGPGMAANASLTSANNFRDATDCRNLFNAGRVQI</sequence>
<dbReference type="OrthoDB" id="7426809at2"/>
<dbReference type="PROSITE" id="PS51257">
    <property type="entry name" value="PROKAR_LIPOPROTEIN"/>
    <property type="match status" value="1"/>
</dbReference>
<name>A0A2C9CSH3_9RHOB</name>
<evidence type="ECO:0000256" key="1">
    <source>
        <dbReference type="SAM" id="SignalP"/>
    </source>
</evidence>
<dbReference type="AlphaFoldDB" id="A0A2C9CSH3"/>
<keyword evidence="1" id="KW-0732">Signal</keyword>
<dbReference type="RefSeq" id="WP_097929832.1">
    <property type="nucleotide sequence ID" value="NZ_OCTN01000003.1"/>
</dbReference>